<gene>
    <name evidence="1" type="ORF">EYF80_024232</name>
</gene>
<comment type="caution">
    <text evidence="1">The sequence shown here is derived from an EMBL/GenBank/DDBJ whole genome shotgun (WGS) entry which is preliminary data.</text>
</comment>
<dbReference type="Proteomes" id="UP000314294">
    <property type="component" value="Unassembled WGS sequence"/>
</dbReference>
<organism evidence="1 2">
    <name type="scientific">Liparis tanakae</name>
    <name type="common">Tanaka's snailfish</name>
    <dbReference type="NCBI Taxonomy" id="230148"/>
    <lineage>
        <taxon>Eukaryota</taxon>
        <taxon>Metazoa</taxon>
        <taxon>Chordata</taxon>
        <taxon>Craniata</taxon>
        <taxon>Vertebrata</taxon>
        <taxon>Euteleostomi</taxon>
        <taxon>Actinopterygii</taxon>
        <taxon>Neopterygii</taxon>
        <taxon>Teleostei</taxon>
        <taxon>Neoteleostei</taxon>
        <taxon>Acanthomorphata</taxon>
        <taxon>Eupercaria</taxon>
        <taxon>Perciformes</taxon>
        <taxon>Cottioidei</taxon>
        <taxon>Cottales</taxon>
        <taxon>Liparidae</taxon>
        <taxon>Liparis</taxon>
    </lineage>
</organism>
<proteinExistence type="predicted"/>
<accession>A0A4Z2HKU3</accession>
<protein>
    <submittedName>
        <fullName evidence="1">Uncharacterized protein</fullName>
    </submittedName>
</protein>
<dbReference type="AlphaFoldDB" id="A0A4Z2HKU3"/>
<dbReference type="EMBL" id="SRLO01000233">
    <property type="protein sequence ID" value="TNN65554.1"/>
    <property type="molecule type" value="Genomic_DNA"/>
</dbReference>
<sequence>MRAQWQKRLEKCTRTLSLSWVSPISGKAFKKVLSHRNDTAGSTEVSGHVAALEALEVIEALGEPLGGPKVGSAAIGQRVGAAALQALLAAQIALLRVCKVALSSLFD</sequence>
<keyword evidence="2" id="KW-1185">Reference proteome</keyword>
<evidence type="ECO:0000313" key="1">
    <source>
        <dbReference type="EMBL" id="TNN65554.1"/>
    </source>
</evidence>
<reference evidence="1 2" key="1">
    <citation type="submission" date="2019-03" db="EMBL/GenBank/DDBJ databases">
        <title>First draft genome of Liparis tanakae, snailfish: a comprehensive survey of snailfish specific genes.</title>
        <authorList>
            <person name="Kim W."/>
            <person name="Song I."/>
            <person name="Jeong J.-H."/>
            <person name="Kim D."/>
            <person name="Kim S."/>
            <person name="Ryu S."/>
            <person name="Song J.Y."/>
            <person name="Lee S.K."/>
        </authorList>
    </citation>
    <scope>NUCLEOTIDE SEQUENCE [LARGE SCALE GENOMIC DNA]</scope>
    <source>
        <tissue evidence="1">Muscle</tissue>
    </source>
</reference>
<evidence type="ECO:0000313" key="2">
    <source>
        <dbReference type="Proteomes" id="UP000314294"/>
    </source>
</evidence>
<name>A0A4Z2HKU3_9TELE</name>